<accession>A0ABX8CJ66</accession>
<organism evidence="1 2">
    <name type="scientific">Nocardia tengchongensis</name>
    <dbReference type="NCBI Taxonomy" id="2055889"/>
    <lineage>
        <taxon>Bacteria</taxon>
        <taxon>Bacillati</taxon>
        <taxon>Actinomycetota</taxon>
        <taxon>Actinomycetes</taxon>
        <taxon>Mycobacteriales</taxon>
        <taxon>Nocardiaceae</taxon>
        <taxon>Nocardia</taxon>
    </lineage>
</organism>
<evidence type="ECO:0008006" key="3">
    <source>
        <dbReference type="Google" id="ProtNLM"/>
    </source>
</evidence>
<evidence type="ECO:0000313" key="2">
    <source>
        <dbReference type="Proteomes" id="UP000683310"/>
    </source>
</evidence>
<evidence type="ECO:0000313" key="1">
    <source>
        <dbReference type="EMBL" id="QVI20014.1"/>
    </source>
</evidence>
<reference evidence="1 2" key="1">
    <citation type="submission" date="2021-04" db="EMBL/GenBank/DDBJ databases">
        <title>Nocardia tengchongensis.</title>
        <authorList>
            <person name="Zhuang k."/>
            <person name="Ran Y."/>
            <person name="Li W."/>
        </authorList>
    </citation>
    <scope>NUCLEOTIDE SEQUENCE [LARGE SCALE GENOMIC DNA]</scope>
    <source>
        <strain evidence="1 2">CFH S0057</strain>
    </source>
</reference>
<name>A0ABX8CJ66_9NOCA</name>
<dbReference type="Gene3D" id="2.30.110.10">
    <property type="entry name" value="Electron Transport, Fmn-binding Protein, Chain A"/>
    <property type="match status" value="1"/>
</dbReference>
<protein>
    <recommendedName>
        <fullName evidence="3">Nitroreductase family deazaflavin-dependent oxidoreductase</fullName>
    </recommendedName>
</protein>
<dbReference type="InterPro" id="IPR012349">
    <property type="entry name" value="Split_barrel_FMN-bd"/>
</dbReference>
<proteinExistence type="predicted"/>
<sequence length="136" mass="14986">MTIKFETPGFGAKAVLKALRLPSGLGRIAGELRYEGRKSGRHIAFPVFFTQVDDRVIIRVGHSSAKVWWRNFRTAHPASIRVGGHWLSGSGQVVWPGSPEFAAAHADYVRAHPRFPLDPEDPYVVIEVGPTVGGMR</sequence>
<gene>
    <name evidence="1" type="ORF">KHQ06_27630</name>
</gene>
<keyword evidence="2" id="KW-1185">Reference proteome</keyword>
<dbReference type="Proteomes" id="UP000683310">
    <property type="component" value="Chromosome"/>
</dbReference>
<dbReference type="EMBL" id="CP074371">
    <property type="protein sequence ID" value="QVI20014.1"/>
    <property type="molecule type" value="Genomic_DNA"/>
</dbReference>